<gene>
    <name evidence="6" type="ORF">HOP40_22320</name>
</gene>
<evidence type="ECO:0000313" key="6">
    <source>
        <dbReference type="EMBL" id="QJY48197.1"/>
    </source>
</evidence>
<accession>A0A6M6JMM2</accession>
<dbReference type="RefSeq" id="WP_172161649.1">
    <property type="nucleotide sequence ID" value="NZ_CP053564.1"/>
</dbReference>
<feature type="domain" description="HTH tetR-type" evidence="5">
    <location>
        <begin position="10"/>
        <end position="70"/>
    </location>
</feature>
<evidence type="ECO:0000313" key="7">
    <source>
        <dbReference type="Proteomes" id="UP000505377"/>
    </source>
</evidence>
<evidence type="ECO:0000256" key="3">
    <source>
        <dbReference type="ARBA" id="ARBA00023163"/>
    </source>
</evidence>
<protein>
    <submittedName>
        <fullName evidence="6">TetR/AcrR family transcriptional regulator</fullName>
    </submittedName>
</protein>
<evidence type="ECO:0000256" key="2">
    <source>
        <dbReference type="ARBA" id="ARBA00023125"/>
    </source>
</evidence>
<dbReference type="AlphaFoldDB" id="A0A6M6JMM2"/>
<keyword evidence="1" id="KW-0805">Transcription regulation</keyword>
<keyword evidence="3" id="KW-0804">Transcription</keyword>
<sequence length="196" mass="21541">MSAEPQTRPADLRRATLDAAARLLAREGPGGLAVRRIAAEAGCSTMSVYHYFGDKQGLLDAVQSEGHDRLRAAQSVRRETGDPEADVRGTCLAYREMALAHPDYFRIMFADTPPGLSRPHGEVRSIARENYAAFVDVVRRWHERSPLRTDPASAAYGLWATGHGMVVLELTAHAPVADRAERYATTIDALMTGLRR</sequence>
<dbReference type="InterPro" id="IPR001647">
    <property type="entry name" value="HTH_TetR"/>
</dbReference>
<evidence type="ECO:0000256" key="1">
    <source>
        <dbReference type="ARBA" id="ARBA00023015"/>
    </source>
</evidence>
<dbReference type="InterPro" id="IPR009057">
    <property type="entry name" value="Homeodomain-like_sf"/>
</dbReference>
<dbReference type="SUPFAM" id="SSF46689">
    <property type="entry name" value="Homeodomain-like"/>
    <property type="match status" value="1"/>
</dbReference>
<dbReference type="GO" id="GO:0003700">
    <property type="term" value="F:DNA-binding transcription factor activity"/>
    <property type="evidence" value="ECO:0007669"/>
    <property type="project" value="TreeGrafter"/>
</dbReference>
<dbReference type="KEGG" id="pbro:HOP40_22320"/>
<reference evidence="6 7" key="1">
    <citation type="submission" date="2020-05" db="EMBL/GenBank/DDBJ databases">
        <authorList>
            <person name="Mo P."/>
        </authorList>
    </citation>
    <scope>NUCLEOTIDE SEQUENCE [LARGE SCALE GENOMIC DNA]</scope>
    <source>
        <strain evidence="6 7">Gen01</strain>
    </source>
</reference>
<feature type="DNA-binding region" description="H-T-H motif" evidence="4">
    <location>
        <begin position="33"/>
        <end position="52"/>
    </location>
</feature>
<dbReference type="Proteomes" id="UP000505377">
    <property type="component" value="Chromosome"/>
</dbReference>
<keyword evidence="7" id="KW-1185">Reference proteome</keyword>
<dbReference type="Gene3D" id="1.10.357.10">
    <property type="entry name" value="Tetracycline Repressor, domain 2"/>
    <property type="match status" value="1"/>
</dbReference>
<organism evidence="6 7">
    <name type="scientific">Pseudonocardia broussonetiae</name>
    <dbReference type="NCBI Taxonomy" id="2736640"/>
    <lineage>
        <taxon>Bacteria</taxon>
        <taxon>Bacillati</taxon>
        <taxon>Actinomycetota</taxon>
        <taxon>Actinomycetes</taxon>
        <taxon>Pseudonocardiales</taxon>
        <taxon>Pseudonocardiaceae</taxon>
        <taxon>Pseudonocardia</taxon>
    </lineage>
</organism>
<dbReference type="PROSITE" id="PS50977">
    <property type="entry name" value="HTH_TETR_2"/>
    <property type="match status" value="1"/>
</dbReference>
<dbReference type="GO" id="GO:0000976">
    <property type="term" value="F:transcription cis-regulatory region binding"/>
    <property type="evidence" value="ECO:0007669"/>
    <property type="project" value="TreeGrafter"/>
</dbReference>
<dbReference type="PANTHER" id="PTHR30055">
    <property type="entry name" value="HTH-TYPE TRANSCRIPTIONAL REGULATOR RUTR"/>
    <property type="match status" value="1"/>
</dbReference>
<dbReference type="EMBL" id="CP053564">
    <property type="protein sequence ID" value="QJY48197.1"/>
    <property type="molecule type" value="Genomic_DNA"/>
</dbReference>
<dbReference type="PRINTS" id="PR00455">
    <property type="entry name" value="HTHTETR"/>
</dbReference>
<dbReference type="PANTHER" id="PTHR30055:SF209">
    <property type="entry name" value="POSSIBLE TRANSCRIPTIONAL REGULATORY PROTEIN (PROBABLY TETR-FAMILY)"/>
    <property type="match status" value="1"/>
</dbReference>
<evidence type="ECO:0000256" key="4">
    <source>
        <dbReference type="PROSITE-ProRule" id="PRU00335"/>
    </source>
</evidence>
<dbReference type="InterPro" id="IPR036271">
    <property type="entry name" value="Tet_transcr_reg_TetR-rel_C_sf"/>
</dbReference>
<name>A0A6M6JMM2_9PSEU</name>
<dbReference type="Pfam" id="PF13305">
    <property type="entry name" value="TetR_C_33"/>
    <property type="match status" value="1"/>
</dbReference>
<dbReference type="InterPro" id="IPR025996">
    <property type="entry name" value="MT1864/Rv1816-like_C"/>
</dbReference>
<dbReference type="SUPFAM" id="SSF48498">
    <property type="entry name" value="Tetracyclin repressor-like, C-terminal domain"/>
    <property type="match status" value="1"/>
</dbReference>
<dbReference type="InterPro" id="IPR050109">
    <property type="entry name" value="HTH-type_TetR-like_transc_reg"/>
</dbReference>
<dbReference type="Pfam" id="PF00440">
    <property type="entry name" value="TetR_N"/>
    <property type="match status" value="1"/>
</dbReference>
<proteinExistence type="predicted"/>
<keyword evidence="2 4" id="KW-0238">DNA-binding</keyword>
<evidence type="ECO:0000259" key="5">
    <source>
        <dbReference type="PROSITE" id="PS50977"/>
    </source>
</evidence>